<feature type="compositionally biased region" description="Basic and acidic residues" evidence="2">
    <location>
        <begin position="635"/>
        <end position="644"/>
    </location>
</feature>
<sequence>MIAAAEAERKVRITLELVAGQQNSDVARKLNSQVQDIQKKANQLSGGGAKKPVNPGIVEAKKWEKAINEMISVFRKAEDQRTKDLKKVCSKTIKLIDNMNKRLKKICEDSEKSRTNFIIIQFKKRNKIRSQEEKAVKKLESAIRLQVDSRRKATEAGVGALQGTLDLVEGMASLGFVSEENFEKFSKGFEKIQAGFKALKGLTELYWKGREAIIALNEASKAKLTVDALLANNNFRLAASQAAANAAGGVAGGVAGGAAGRGAGGAAGDLAAEVGGDVAGGALGAKMVGGGAGSGVGMGLLAKAGGAAGWLTLAAAGGLALFESFQLVRRVTLGATKSNESFIGSVKGWRNAVDEAAESTKRLEKQQKDFENKQKSAQQLSSHLAREGGYRDTRRESEELSRRVEFETGGGAATPIAAVEHERLEAIRRVKGAEKDLADFERANAERVGKGHFDQSEERLRLAQRLADQNRQLVETDLQRLQVLRDQKKATEEQLKANRDALKSAQDAQKSVHQRFSELNPYEQGELKRITAKVQNGEDLNDRDIRQLKRTPGFGDRLVRDYEAKKGLAAGSGQVASVLNDDFSSAQKQEIELRKKIAADEKKKRDIEAQQPQAVRDLQAENRRRDDANAQQVEAQRKVDDRQLLRQGRQQAVDGPDSSPESIGDGAAFSIKNALRLNPMTASTVFAYDYLFGGSSGSQTQQPAPQRQPAQKAVADATDQVTQSGIGVENGIKSLLDAMNDRDKRILDLINKNKLIEDYYANV</sequence>
<keyword evidence="1" id="KW-0175">Coiled coil</keyword>
<feature type="compositionally biased region" description="Basic and acidic residues" evidence="2">
    <location>
        <begin position="364"/>
        <end position="374"/>
    </location>
</feature>
<dbReference type="EMBL" id="CP042910">
    <property type="protein sequence ID" value="QEG19931.1"/>
    <property type="molecule type" value="Genomic_DNA"/>
</dbReference>
<feature type="region of interest" description="Disordered" evidence="2">
    <location>
        <begin position="364"/>
        <end position="402"/>
    </location>
</feature>
<evidence type="ECO:0000313" key="4">
    <source>
        <dbReference type="Proteomes" id="UP000322887"/>
    </source>
</evidence>
<feature type="coiled-coil region" evidence="1">
    <location>
        <begin position="416"/>
        <end position="443"/>
    </location>
</feature>
<name>A0ABX5YVX2_9PLAN</name>
<gene>
    <name evidence="3" type="ORF">GmarT_58400</name>
</gene>
<feature type="coiled-coil region" evidence="1">
    <location>
        <begin position="474"/>
        <end position="508"/>
    </location>
</feature>
<evidence type="ECO:0000256" key="1">
    <source>
        <dbReference type="SAM" id="Coils"/>
    </source>
</evidence>
<proteinExistence type="predicted"/>
<feature type="compositionally biased region" description="Basic and acidic residues" evidence="2">
    <location>
        <begin position="384"/>
        <end position="402"/>
    </location>
</feature>
<evidence type="ECO:0000313" key="3">
    <source>
        <dbReference type="EMBL" id="QEG19931.1"/>
    </source>
</evidence>
<dbReference type="GeneID" id="98650254"/>
<dbReference type="Proteomes" id="UP000322887">
    <property type="component" value="Chromosome"/>
</dbReference>
<accession>A0ABX5YVX2</accession>
<feature type="compositionally biased region" description="Basic and acidic residues" evidence="2">
    <location>
        <begin position="618"/>
        <end position="628"/>
    </location>
</feature>
<reference evidence="3 4" key="1">
    <citation type="submission" date="2019-08" db="EMBL/GenBank/DDBJ databases">
        <title>Deep-cultivation of Planctomycetes and their phenomic and genomic characterization uncovers novel biology.</title>
        <authorList>
            <person name="Wiegand S."/>
            <person name="Jogler M."/>
            <person name="Boedeker C."/>
            <person name="Pinto D."/>
            <person name="Vollmers J."/>
            <person name="Rivas-Marin E."/>
            <person name="Kohn T."/>
            <person name="Peeters S.H."/>
            <person name="Heuer A."/>
            <person name="Rast P."/>
            <person name="Oberbeckmann S."/>
            <person name="Bunk B."/>
            <person name="Jeske O."/>
            <person name="Meyerdierks A."/>
            <person name="Storesund J.E."/>
            <person name="Kallscheuer N."/>
            <person name="Luecker S."/>
            <person name="Lage O.M."/>
            <person name="Pohl T."/>
            <person name="Merkel B.J."/>
            <person name="Hornburger P."/>
            <person name="Mueller R.-W."/>
            <person name="Bruemmer F."/>
            <person name="Labrenz M."/>
            <person name="Spormann A.M."/>
            <person name="Op den Camp H."/>
            <person name="Overmann J."/>
            <person name="Amann R."/>
            <person name="Jetten M.S.M."/>
            <person name="Mascher T."/>
            <person name="Medema M.H."/>
            <person name="Devos D.P."/>
            <person name="Kaster A.-K."/>
            <person name="Ovreas L."/>
            <person name="Rohde M."/>
            <person name="Galperin M.Y."/>
            <person name="Jogler C."/>
        </authorList>
    </citation>
    <scope>NUCLEOTIDE SEQUENCE [LARGE SCALE GENOMIC DNA]</scope>
    <source>
        <strain evidence="3 4">DSM 8797</strain>
    </source>
</reference>
<dbReference type="RefSeq" id="WP_002645345.1">
    <property type="nucleotide sequence ID" value="NZ_CP042910.1"/>
</dbReference>
<protein>
    <submittedName>
        <fullName evidence="3">Uncharacterized protein</fullName>
    </submittedName>
</protein>
<keyword evidence="4" id="KW-1185">Reference proteome</keyword>
<evidence type="ECO:0000256" key="2">
    <source>
        <dbReference type="SAM" id="MobiDB-lite"/>
    </source>
</evidence>
<organism evidence="3 4">
    <name type="scientific">Gimesia maris</name>
    <dbReference type="NCBI Taxonomy" id="122"/>
    <lineage>
        <taxon>Bacteria</taxon>
        <taxon>Pseudomonadati</taxon>
        <taxon>Planctomycetota</taxon>
        <taxon>Planctomycetia</taxon>
        <taxon>Planctomycetales</taxon>
        <taxon>Planctomycetaceae</taxon>
        <taxon>Gimesia</taxon>
    </lineage>
</organism>
<feature type="region of interest" description="Disordered" evidence="2">
    <location>
        <begin position="601"/>
        <end position="665"/>
    </location>
</feature>